<sequence>MEIDKNESLTSGSDLSENDDLDQAIQTLLSETIPSLLEQMWLEWIEDESRLAVTQEEKQNVINLFSEAVKDYLSINIWSAYSNYVLNEYKSSLDQMNGVDERASLITIEYVRKVFEEACKETGYVITESHKIWDPYREFEEKIMEHINLKTCDYFFVAIEKTFSDYSSFITKYENVNYEKCMIEANSFFSKTKVKYYKMDKYEQELSTSGFALYKFIEYIEHETKQPNSLLPAIRCLYERAIAYHYLDPSLWENYIFYLVENKVSYDDTLKILERKKRAIMESYDEIKNIFQRALSTGMLNSNVDELVKVVVANCDLERRRVSNEELINSNNSDALKSAIKEGLRTVEKAFKNGDPLYRLERYLIEIETLTGCTSKAREMWERVIKHHRNESGVWLRYADWEKSLGNLEETRKKFRKASQQDTDWPEQIFDAWEQFEHQYGTLETLETAQIFMRKQMKNVKKRRAKALEQAEIAQLCEQFQAEQDVQPAENSKHVGELDSSTTDQKNDAKKRKHEDDSQIDGSPFEKRNKSAHADRNKRDREFSTIVVRNLPSDITKGQLKALLHECGKIVEIRLIEDSEKSNKYAYIEFASRDDVPAALTKDKKKVGENEIDVYRIFQHILYITNFTESTDLNKLFKKYGEIIEIRFPSKNWRAGRFCYIEYKNRESTQAALEMDGYEIEPGRKLKVMISNPSLKKTRSPPIQKEIFIRNLPSRVEISELEEFFKTCGKVIKVRIPKTKDNRCKGVAFVEFDTEV</sequence>
<keyword evidence="2" id="KW-1185">Reference proteome</keyword>
<protein>
    <submittedName>
        <fullName evidence="1">6256_t:CDS:1</fullName>
    </submittedName>
</protein>
<evidence type="ECO:0000313" key="2">
    <source>
        <dbReference type="Proteomes" id="UP000789525"/>
    </source>
</evidence>
<accession>A0ACA9M1Z5</accession>
<evidence type="ECO:0000313" key="1">
    <source>
        <dbReference type="EMBL" id="CAG8565150.1"/>
    </source>
</evidence>
<name>A0ACA9M1Z5_9GLOM</name>
<comment type="caution">
    <text evidence="1">The sequence shown here is derived from an EMBL/GenBank/DDBJ whole genome shotgun (WGS) entry which is preliminary data.</text>
</comment>
<gene>
    <name evidence="1" type="ORF">ACOLOM_LOCUS5386</name>
</gene>
<dbReference type="EMBL" id="CAJVPT010009848">
    <property type="protein sequence ID" value="CAG8565150.1"/>
    <property type="molecule type" value="Genomic_DNA"/>
</dbReference>
<feature type="non-terminal residue" evidence="1">
    <location>
        <position position="756"/>
    </location>
</feature>
<proteinExistence type="predicted"/>
<reference evidence="1" key="1">
    <citation type="submission" date="2021-06" db="EMBL/GenBank/DDBJ databases">
        <authorList>
            <person name="Kallberg Y."/>
            <person name="Tangrot J."/>
            <person name="Rosling A."/>
        </authorList>
    </citation>
    <scope>NUCLEOTIDE SEQUENCE</scope>
    <source>
        <strain evidence="1">CL356</strain>
    </source>
</reference>
<organism evidence="1 2">
    <name type="scientific">Acaulospora colombiana</name>
    <dbReference type="NCBI Taxonomy" id="27376"/>
    <lineage>
        <taxon>Eukaryota</taxon>
        <taxon>Fungi</taxon>
        <taxon>Fungi incertae sedis</taxon>
        <taxon>Mucoromycota</taxon>
        <taxon>Glomeromycotina</taxon>
        <taxon>Glomeromycetes</taxon>
        <taxon>Diversisporales</taxon>
        <taxon>Acaulosporaceae</taxon>
        <taxon>Acaulospora</taxon>
    </lineage>
</organism>
<dbReference type="Proteomes" id="UP000789525">
    <property type="component" value="Unassembled WGS sequence"/>
</dbReference>